<feature type="compositionally biased region" description="Pro residues" evidence="13">
    <location>
        <begin position="197"/>
        <end position="237"/>
    </location>
</feature>
<evidence type="ECO:0000256" key="4">
    <source>
        <dbReference type="ARBA" id="ARBA00022525"/>
    </source>
</evidence>
<dbReference type="GO" id="GO:0071555">
    <property type="term" value="P:cell wall organization"/>
    <property type="evidence" value="ECO:0007669"/>
    <property type="project" value="TreeGrafter"/>
</dbReference>
<name>A0A8H5ZIP8_COCSA</name>
<evidence type="ECO:0000256" key="12">
    <source>
        <dbReference type="ARBA" id="ARBA00042762"/>
    </source>
</evidence>
<dbReference type="AlphaFoldDB" id="A0A8H5ZIP8"/>
<dbReference type="PANTHER" id="PTHR16631">
    <property type="entry name" value="GLUCAN 1,3-BETA-GLUCOSIDASE"/>
    <property type="match status" value="1"/>
</dbReference>
<feature type="region of interest" description="Disordered" evidence="13">
    <location>
        <begin position="51"/>
        <end position="298"/>
    </location>
</feature>
<dbReference type="Proteomes" id="UP000624244">
    <property type="component" value="Unassembled WGS sequence"/>
</dbReference>
<feature type="compositionally biased region" description="Polar residues" evidence="13">
    <location>
        <begin position="109"/>
        <end position="128"/>
    </location>
</feature>
<proteinExistence type="inferred from homology"/>
<evidence type="ECO:0000256" key="6">
    <source>
        <dbReference type="ARBA" id="ARBA00022801"/>
    </source>
</evidence>
<dbReference type="InterPro" id="IPR050732">
    <property type="entry name" value="Beta-glucan_modifiers"/>
</dbReference>
<keyword evidence="4" id="KW-0964">Secreted</keyword>
<dbReference type="EMBL" id="WNKQ01000008">
    <property type="protein sequence ID" value="KAF5849951.1"/>
    <property type="molecule type" value="Genomic_DNA"/>
</dbReference>
<evidence type="ECO:0000256" key="9">
    <source>
        <dbReference type="ARBA" id="ARBA00039284"/>
    </source>
</evidence>
<keyword evidence="6" id="KW-0378">Hydrolase</keyword>
<evidence type="ECO:0000256" key="11">
    <source>
        <dbReference type="ARBA" id="ARBA00041516"/>
    </source>
</evidence>
<feature type="compositionally biased region" description="Pro residues" evidence="13">
    <location>
        <begin position="129"/>
        <end position="148"/>
    </location>
</feature>
<comment type="similarity">
    <text evidence="2">Belongs to the glycosyl hydrolase 17 family.</text>
</comment>
<dbReference type="PRINTS" id="PR01217">
    <property type="entry name" value="PRICHEXTENSN"/>
</dbReference>
<comment type="subcellular location">
    <subcellularLocation>
        <location evidence="1">Secreted</location>
        <location evidence="1">Cell wall</location>
    </subcellularLocation>
</comment>
<dbReference type="InterPro" id="IPR017853">
    <property type="entry name" value="GH"/>
</dbReference>
<dbReference type="SUPFAM" id="SSF51445">
    <property type="entry name" value="(Trans)glycosidases"/>
    <property type="match status" value="1"/>
</dbReference>
<evidence type="ECO:0000313" key="14">
    <source>
        <dbReference type="EMBL" id="KAF5849951.1"/>
    </source>
</evidence>
<feature type="compositionally biased region" description="Pro residues" evidence="13">
    <location>
        <begin position="78"/>
        <end position="90"/>
    </location>
</feature>
<evidence type="ECO:0000256" key="13">
    <source>
        <dbReference type="SAM" id="MobiDB-lite"/>
    </source>
</evidence>
<evidence type="ECO:0000256" key="5">
    <source>
        <dbReference type="ARBA" id="ARBA00022729"/>
    </source>
</evidence>
<dbReference type="GO" id="GO:0042973">
    <property type="term" value="F:glucan endo-1,3-beta-D-glucosidase activity"/>
    <property type="evidence" value="ECO:0007669"/>
    <property type="project" value="TreeGrafter"/>
</dbReference>
<keyword evidence="7" id="KW-0326">Glycosidase</keyword>
<evidence type="ECO:0000256" key="3">
    <source>
        <dbReference type="ARBA" id="ARBA00022512"/>
    </source>
</evidence>
<evidence type="ECO:0000313" key="15">
    <source>
        <dbReference type="Proteomes" id="UP000624244"/>
    </source>
</evidence>
<evidence type="ECO:0000256" key="8">
    <source>
        <dbReference type="ARBA" id="ARBA00024983"/>
    </source>
</evidence>
<dbReference type="GO" id="GO:0009277">
    <property type="term" value="C:fungal-type cell wall"/>
    <property type="evidence" value="ECO:0007669"/>
    <property type="project" value="TreeGrafter"/>
</dbReference>
<feature type="compositionally biased region" description="Pro residues" evidence="13">
    <location>
        <begin position="157"/>
        <end position="169"/>
    </location>
</feature>
<dbReference type="GO" id="GO:0005576">
    <property type="term" value="C:extracellular region"/>
    <property type="evidence" value="ECO:0007669"/>
    <property type="project" value="TreeGrafter"/>
</dbReference>
<gene>
    <name evidence="14" type="ORF">GGP41_005392</name>
</gene>
<dbReference type="GO" id="GO:0009986">
    <property type="term" value="C:cell surface"/>
    <property type="evidence" value="ECO:0007669"/>
    <property type="project" value="TreeGrafter"/>
</dbReference>
<dbReference type="PANTHER" id="PTHR16631:SF24">
    <property type="entry name" value="FAMILY 17 GLUCOSIDASE SCW11-RELATED"/>
    <property type="match status" value="1"/>
</dbReference>
<sequence length="566" mass="59980">MKYAFVAAALAGSVFASQHKAHAGFHQRRHDHAAAPQEDVCTVYTTVYVTGPPPSYPTATPETPKPSSPAVPQQSQPPVYPHGGQPPKPEVPQQSQPVHPDTPKPSNPAVPQQSQPATYPAVPQQSQPPTYPQEGQPPKPEVPQPSSPAVPQQSQPPVYPQGGQPPHPAVPASTSCDEETPKPTGPAPGVPQQSQPPTYPGTPQPPQPEAPKPSSPAPTYPQGNQPPKPEAPKPSTPAVPQQSQPTYPGVPQPPKESKPAQTPSVPDANKPKPTPSSSSAQPKPTKPSGGNGHIVTNGDKWSITYTPYAQSGQCKEAGEVASDIEKIAGLGFTTIRVYNTDCGVFENVVPECEKHGLKIIYGIFLEAGEKGCFSEYANKQLDDIKNKAPKDSISMVIVGNECMFNGNCQPEQLASYIDHVRDELRGAGFPSTVPITTTEPVDVWETKGAALCSHIDVFVCQVQPYFTQSVSADMAGDFAAQQLEQASKVCPEAAARGAYIGEIGWPSQGQTNGKAVASPDAQRTAMQKIQEAVGEKASVFSFQDDTWKPAGAYGVEQHFGCVDVLA</sequence>
<dbReference type="Gene3D" id="3.20.20.80">
    <property type="entry name" value="Glycosidases"/>
    <property type="match status" value="2"/>
</dbReference>
<comment type="caution">
    <text evidence="14">The sequence shown here is derived from an EMBL/GenBank/DDBJ whole genome shotgun (WGS) entry which is preliminary data.</text>
</comment>
<reference evidence="14" key="1">
    <citation type="submission" date="2019-11" db="EMBL/GenBank/DDBJ databases">
        <title>Bipolaris sorokiniana Genome sequencing.</title>
        <authorList>
            <person name="Wang H."/>
        </authorList>
    </citation>
    <scope>NUCLEOTIDE SEQUENCE</scope>
</reference>
<evidence type="ECO:0000256" key="7">
    <source>
        <dbReference type="ARBA" id="ARBA00023295"/>
    </source>
</evidence>
<comment type="function">
    <text evidence="8">Beta-glucosidases are one of a number of cellulolytic enzymes involved in the degradation of cellulosic biomass. Catalyzes the last step releasing glucose from the inhibitory cellobiose.</text>
</comment>
<organism evidence="14 15">
    <name type="scientific">Cochliobolus sativus</name>
    <name type="common">Common root rot and spot blotch fungus</name>
    <name type="synonym">Bipolaris sorokiniana</name>
    <dbReference type="NCBI Taxonomy" id="45130"/>
    <lineage>
        <taxon>Eukaryota</taxon>
        <taxon>Fungi</taxon>
        <taxon>Dikarya</taxon>
        <taxon>Ascomycota</taxon>
        <taxon>Pezizomycotina</taxon>
        <taxon>Dothideomycetes</taxon>
        <taxon>Pleosporomycetidae</taxon>
        <taxon>Pleosporales</taxon>
        <taxon>Pleosporineae</taxon>
        <taxon>Pleosporaceae</taxon>
        <taxon>Bipolaris</taxon>
    </lineage>
</organism>
<accession>A0A8H5ZIP8</accession>
<evidence type="ECO:0000256" key="2">
    <source>
        <dbReference type="ARBA" id="ARBA00008773"/>
    </source>
</evidence>
<keyword evidence="5" id="KW-0732">Signal</keyword>
<protein>
    <recommendedName>
        <fullName evidence="9">Probable beta-glucosidase btgE</fullName>
    </recommendedName>
    <alternativeName>
        <fullName evidence="10">Beta-D-glucoside glucohydrolase btgE</fullName>
    </alternativeName>
    <alternativeName>
        <fullName evidence="12">Cellobiase btgE</fullName>
    </alternativeName>
    <alternativeName>
        <fullName evidence="11">Gentiobiase btgE</fullName>
    </alternativeName>
</protein>
<evidence type="ECO:0000256" key="1">
    <source>
        <dbReference type="ARBA" id="ARBA00004191"/>
    </source>
</evidence>
<keyword evidence="3" id="KW-0134">Cell wall</keyword>
<evidence type="ECO:0000256" key="10">
    <source>
        <dbReference type="ARBA" id="ARBA00041495"/>
    </source>
</evidence>